<keyword evidence="3" id="KW-1015">Disulfide bond</keyword>
<evidence type="ECO:0000313" key="7">
    <source>
        <dbReference type="WBParaSite" id="PSAMB.scaffold3770size16956.g22472.t1"/>
    </source>
</evidence>
<keyword evidence="4" id="KW-0732">Signal</keyword>
<evidence type="ECO:0000256" key="1">
    <source>
        <dbReference type="ARBA" id="ARBA00022690"/>
    </source>
</evidence>
<dbReference type="Pfam" id="PF01826">
    <property type="entry name" value="TIL"/>
    <property type="match status" value="4"/>
</dbReference>
<organism evidence="6 7">
    <name type="scientific">Plectus sambesii</name>
    <dbReference type="NCBI Taxonomy" id="2011161"/>
    <lineage>
        <taxon>Eukaryota</taxon>
        <taxon>Metazoa</taxon>
        <taxon>Ecdysozoa</taxon>
        <taxon>Nematoda</taxon>
        <taxon>Chromadorea</taxon>
        <taxon>Plectida</taxon>
        <taxon>Plectina</taxon>
        <taxon>Plectoidea</taxon>
        <taxon>Plectidae</taxon>
        <taxon>Plectus</taxon>
    </lineage>
</organism>
<feature type="domain" description="TIL" evidence="5">
    <location>
        <begin position="117"/>
        <end position="171"/>
    </location>
</feature>
<dbReference type="InterPro" id="IPR051368">
    <property type="entry name" value="SerProtInhib-TIL_Domain"/>
</dbReference>
<evidence type="ECO:0000256" key="3">
    <source>
        <dbReference type="ARBA" id="ARBA00023157"/>
    </source>
</evidence>
<dbReference type="Gene3D" id="2.10.25.10">
    <property type="entry name" value="Laminin"/>
    <property type="match status" value="4"/>
</dbReference>
<evidence type="ECO:0000256" key="2">
    <source>
        <dbReference type="ARBA" id="ARBA00022900"/>
    </source>
</evidence>
<keyword evidence="6" id="KW-1185">Reference proteome</keyword>
<keyword evidence="2" id="KW-0722">Serine protease inhibitor</keyword>
<feature type="domain" description="TIL" evidence="5">
    <location>
        <begin position="257"/>
        <end position="312"/>
    </location>
</feature>
<sequence>MLLFIATMFVISAPVLSSVINPCATVKCGSGTQCVDGKCLCGKNMEYRECGSSCPVKCGNSPPEACTDECVSGCFCKAGFILSKDGSRCIPESECSSTCNTVKCGHGQHCVDGMCLCGENMEHKECGSACPSQCGVKPPDACIALCVDGCFCKAGFILSKDGSRCVPESECSSTCNTVKCGHGQHCVDGMCLCGENMEHKECGSACPPRCGAKSPDACIALCVDGCFCKEGFILSKDGNRCIPQSECRSSRSTTAQCNLNEEFKECGLTTEPSCDNPKPRSFTLRCIKKNVCQCSEGYLRHSNKSCVLPMECVN</sequence>
<reference evidence="7" key="1">
    <citation type="submission" date="2022-11" db="UniProtKB">
        <authorList>
            <consortium name="WormBaseParasite"/>
        </authorList>
    </citation>
    <scope>IDENTIFICATION</scope>
</reference>
<dbReference type="Proteomes" id="UP000887566">
    <property type="component" value="Unplaced"/>
</dbReference>
<evidence type="ECO:0000259" key="5">
    <source>
        <dbReference type="Pfam" id="PF01826"/>
    </source>
</evidence>
<keyword evidence="1" id="KW-0646">Protease inhibitor</keyword>
<dbReference type="WBParaSite" id="PSAMB.scaffold3770size16956.g22472.t1">
    <property type="protein sequence ID" value="PSAMB.scaffold3770size16956.g22472.t1"/>
    <property type="gene ID" value="PSAMB.scaffold3770size16956.g22472"/>
</dbReference>
<dbReference type="InterPro" id="IPR002919">
    <property type="entry name" value="TIL_dom"/>
</dbReference>
<name>A0A914WBH4_9BILA</name>
<dbReference type="PANTHER" id="PTHR23259:SF70">
    <property type="entry name" value="ACCESSORY GLAND PROTEIN ACP62F-RELATED"/>
    <property type="match status" value="1"/>
</dbReference>
<feature type="chain" id="PRO_5038079969" evidence="4">
    <location>
        <begin position="18"/>
        <end position="314"/>
    </location>
</feature>
<dbReference type="AlphaFoldDB" id="A0A914WBH4"/>
<dbReference type="SUPFAM" id="SSF57567">
    <property type="entry name" value="Serine protease inhibitors"/>
    <property type="match status" value="4"/>
</dbReference>
<evidence type="ECO:0000313" key="6">
    <source>
        <dbReference type="Proteomes" id="UP000887566"/>
    </source>
</evidence>
<evidence type="ECO:0000256" key="4">
    <source>
        <dbReference type="SAM" id="SignalP"/>
    </source>
</evidence>
<proteinExistence type="predicted"/>
<protein>
    <submittedName>
        <fullName evidence="7">TIL domain-containing protein</fullName>
    </submittedName>
</protein>
<dbReference type="InterPro" id="IPR036084">
    <property type="entry name" value="Ser_inhib-like_sf"/>
</dbReference>
<feature type="domain" description="TIL" evidence="5">
    <location>
        <begin position="41"/>
        <end position="95"/>
    </location>
</feature>
<feature type="domain" description="TIL" evidence="5">
    <location>
        <begin position="193"/>
        <end position="247"/>
    </location>
</feature>
<feature type="signal peptide" evidence="4">
    <location>
        <begin position="1"/>
        <end position="17"/>
    </location>
</feature>
<dbReference type="PANTHER" id="PTHR23259">
    <property type="entry name" value="RIDDLE"/>
    <property type="match status" value="1"/>
</dbReference>
<dbReference type="GO" id="GO:0004867">
    <property type="term" value="F:serine-type endopeptidase inhibitor activity"/>
    <property type="evidence" value="ECO:0007669"/>
    <property type="project" value="UniProtKB-KW"/>
</dbReference>
<accession>A0A914WBH4</accession>
<dbReference type="CDD" id="cd19941">
    <property type="entry name" value="TIL"/>
    <property type="match status" value="4"/>
</dbReference>